<dbReference type="AlphaFoldDB" id="A0A2S7WSZ6"/>
<name>A0A2S7WSZ6_9FLAO</name>
<sequence length="203" mass="23862">MTHLEEMVFTFLNEDSVNLSKEIHENIRHISSFEKFGMDFRLIKMTDENINFEIICLDKNLGFIYTKPIGIYHSNGEFTILKEFEESYHKLLENELISRNKKVNFLTLTENAIIASFSVEAIFYAMKMEDVTFSSNGLDMEIWLTNEGDSQSFLDDKYEFKGSIAGYDFRNGKENVWSVLKYKEIYDSLLKMKLLTIFNTVRK</sequence>
<comment type="caution">
    <text evidence="1">The sequence shown here is derived from an EMBL/GenBank/DDBJ whole genome shotgun (WGS) entry which is preliminary data.</text>
</comment>
<accession>A0A2S7WSZ6</accession>
<dbReference type="Proteomes" id="UP000238882">
    <property type="component" value="Unassembled WGS sequence"/>
</dbReference>
<dbReference type="EMBL" id="MSCN01000001">
    <property type="protein sequence ID" value="PQJ80576.1"/>
    <property type="molecule type" value="Genomic_DNA"/>
</dbReference>
<keyword evidence="2" id="KW-1185">Reference proteome</keyword>
<evidence type="ECO:0000313" key="1">
    <source>
        <dbReference type="EMBL" id="PQJ80576.1"/>
    </source>
</evidence>
<reference evidence="1 2" key="1">
    <citation type="submission" date="2016-12" db="EMBL/GenBank/DDBJ databases">
        <title>Trade-off between light-utilization and light-protection in marine flavobacteria.</title>
        <authorList>
            <person name="Kumagai Y."/>
            <person name="Yoshizawa S."/>
            <person name="Kogure K."/>
            <person name="Iwasaki W."/>
        </authorList>
    </citation>
    <scope>NUCLEOTIDE SEQUENCE [LARGE SCALE GENOMIC DNA]</scope>
    <source>
        <strain evidence="1 2">NBRC 108759</strain>
    </source>
</reference>
<organism evidence="1 2">
    <name type="scientific">Polaribacter porphyrae</name>
    <dbReference type="NCBI Taxonomy" id="1137780"/>
    <lineage>
        <taxon>Bacteria</taxon>
        <taxon>Pseudomonadati</taxon>
        <taxon>Bacteroidota</taxon>
        <taxon>Flavobacteriia</taxon>
        <taxon>Flavobacteriales</taxon>
        <taxon>Flavobacteriaceae</taxon>
    </lineage>
</organism>
<proteinExistence type="predicted"/>
<evidence type="ECO:0000313" key="2">
    <source>
        <dbReference type="Proteomes" id="UP000238882"/>
    </source>
</evidence>
<protein>
    <submittedName>
        <fullName evidence="1">Uncharacterized protein</fullName>
    </submittedName>
</protein>
<gene>
    <name evidence="1" type="ORF">BTO18_15940</name>
</gene>
<dbReference type="RefSeq" id="WP_105017179.1">
    <property type="nucleotide sequence ID" value="NZ_MSCN01000001.1"/>
</dbReference>